<sequence>MAVAENKTRPTENDVAAFIDSVGPDARREDARTLDTLLRRITGMAPAMWGPSIIGYGRYHYRYESGREGEMCRIGFSPRKAALVLYFNGRTPAFEALLATLGKHESGKGCLYIKRLADVDMAVLERLAAESFAYMDAHHPD</sequence>
<protein>
    <submittedName>
        <fullName evidence="2">DUF1801 domain-containing protein</fullName>
    </submittedName>
</protein>
<organism evidence="2 3">
    <name type="scientific">Sphingomonas colocasiae</name>
    <dbReference type="NCBI Taxonomy" id="1848973"/>
    <lineage>
        <taxon>Bacteria</taxon>
        <taxon>Pseudomonadati</taxon>
        <taxon>Pseudomonadota</taxon>
        <taxon>Alphaproteobacteria</taxon>
        <taxon>Sphingomonadales</taxon>
        <taxon>Sphingomonadaceae</taxon>
        <taxon>Sphingomonas</taxon>
    </lineage>
</organism>
<keyword evidence="3" id="KW-1185">Reference proteome</keyword>
<dbReference type="Pfam" id="PF08818">
    <property type="entry name" value="DUF1801"/>
    <property type="match status" value="1"/>
</dbReference>
<proteinExistence type="predicted"/>
<dbReference type="InterPro" id="IPR014922">
    <property type="entry name" value="YdhG-like"/>
</dbReference>
<accession>A0ABS7PUJ7</accession>
<dbReference type="RefSeq" id="WP_222992031.1">
    <property type="nucleotide sequence ID" value="NZ_JAINVV010000010.1"/>
</dbReference>
<dbReference type="EMBL" id="JAINVV010000010">
    <property type="protein sequence ID" value="MBY8824821.1"/>
    <property type="molecule type" value="Genomic_DNA"/>
</dbReference>
<comment type="caution">
    <text evidence="2">The sequence shown here is derived from an EMBL/GenBank/DDBJ whole genome shotgun (WGS) entry which is preliminary data.</text>
</comment>
<dbReference type="Proteomes" id="UP000706039">
    <property type="component" value="Unassembled WGS sequence"/>
</dbReference>
<gene>
    <name evidence="2" type="ORF">K7G82_21125</name>
</gene>
<reference evidence="2 3" key="1">
    <citation type="submission" date="2021-08" db="EMBL/GenBank/DDBJ databases">
        <authorList>
            <person name="Tuo L."/>
        </authorList>
    </citation>
    <scope>NUCLEOTIDE SEQUENCE [LARGE SCALE GENOMIC DNA]</scope>
    <source>
        <strain evidence="2 3">JCM 31229</strain>
    </source>
</reference>
<feature type="domain" description="YdhG-like" evidence="1">
    <location>
        <begin position="27"/>
        <end position="130"/>
    </location>
</feature>
<evidence type="ECO:0000259" key="1">
    <source>
        <dbReference type="Pfam" id="PF08818"/>
    </source>
</evidence>
<evidence type="ECO:0000313" key="2">
    <source>
        <dbReference type="EMBL" id="MBY8824821.1"/>
    </source>
</evidence>
<evidence type="ECO:0000313" key="3">
    <source>
        <dbReference type="Proteomes" id="UP000706039"/>
    </source>
</evidence>
<name>A0ABS7PUJ7_9SPHN</name>